<comment type="caution">
    <text evidence="1">The sequence shown here is derived from an EMBL/GenBank/DDBJ whole genome shotgun (WGS) entry which is preliminary data.</text>
</comment>
<dbReference type="Pfam" id="PF14486">
    <property type="entry name" value="DUF4432"/>
    <property type="match status" value="1"/>
</dbReference>
<name>A0ABS7MJX8_9ACTN</name>
<dbReference type="EMBL" id="JAIMFO010000006">
    <property type="protein sequence ID" value="MBY4797669.1"/>
    <property type="molecule type" value="Genomic_DNA"/>
</dbReference>
<dbReference type="Proteomes" id="UP000700908">
    <property type="component" value="Unassembled WGS sequence"/>
</dbReference>
<evidence type="ECO:0000313" key="2">
    <source>
        <dbReference type="Proteomes" id="UP000700908"/>
    </source>
</evidence>
<dbReference type="CDD" id="cd09023">
    <property type="entry name" value="Aldose_epim_Ec_c4013"/>
    <property type="match status" value="1"/>
</dbReference>
<dbReference type="Gene3D" id="2.70.98.10">
    <property type="match status" value="1"/>
</dbReference>
<evidence type="ECO:0000313" key="1">
    <source>
        <dbReference type="EMBL" id="MBY4797669.1"/>
    </source>
</evidence>
<accession>A0ABS7MJX8</accession>
<dbReference type="RefSeq" id="WP_222199389.1">
    <property type="nucleotide sequence ID" value="NZ_JAIMFO010000006.1"/>
</dbReference>
<keyword evidence="2" id="KW-1185">Reference proteome</keyword>
<protein>
    <submittedName>
        <fullName evidence="1">Aldose 1-epimerase family protein</fullName>
    </submittedName>
</protein>
<reference evidence="1 2" key="1">
    <citation type="submission" date="2021-08" db="EMBL/GenBank/DDBJ databases">
        <title>Collinsella faecalis sp. nov. isolated from swine faeces.</title>
        <authorList>
            <person name="Oh B.S."/>
            <person name="Lee J.H."/>
        </authorList>
    </citation>
    <scope>NUCLEOTIDE SEQUENCE [LARGE SCALE GENOMIC DNA]</scope>
    <source>
        <strain evidence="1 2">AGMB00827</strain>
    </source>
</reference>
<gene>
    <name evidence="1" type="ORF">K6V98_04775</name>
</gene>
<dbReference type="InterPro" id="IPR027839">
    <property type="entry name" value="DUF4432"/>
</dbReference>
<sequence>MELFGRAYDAAARTQYFGDPSVLAGVRRYTLREGSAAGCKITQIKTGSGLSFEVNESRGMDIGRVEFQGIPISYASYVGEVHPKYRELVADGWLRSFAGGLLVTGGLASMGSPEIDKDEMLPLHGRISHIPAERVAVVEDWDAGGTRIFSVSGVIREAKALGYHLQLQRTIQARENSNTITIRDRVQNVGWSPCEWMLLYHMNLGHPILDEGARLLAHSKTVFPRDEIASARTEPHNEYLAPTPGYQDVVYYHDIEDQEGHVNLALVNEKIGMGLALSYEKELLSCFTQWKFLAQGNYVAGIEPGTAFVGGRSAERQAGRVHTLEPQEFKDIEVEITILSTPDGLLVYKQKHGF</sequence>
<proteinExistence type="predicted"/>
<organism evidence="1 2">
    <name type="scientific">Collinsella ureilytica</name>
    <dbReference type="NCBI Taxonomy" id="2869515"/>
    <lineage>
        <taxon>Bacteria</taxon>
        <taxon>Bacillati</taxon>
        <taxon>Actinomycetota</taxon>
        <taxon>Coriobacteriia</taxon>
        <taxon>Coriobacteriales</taxon>
        <taxon>Coriobacteriaceae</taxon>
        <taxon>Collinsella</taxon>
    </lineage>
</organism>
<dbReference type="InterPro" id="IPR014718">
    <property type="entry name" value="GH-type_carb-bd"/>
</dbReference>